<dbReference type="Proteomes" id="UP001341281">
    <property type="component" value="Chromosome 10"/>
</dbReference>
<keyword evidence="2" id="KW-1185">Reference proteome</keyword>
<protein>
    <submittedName>
        <fullName evidence="1">Uncharacterized protein</fullName>
    </submittedName>
</protein>
<gene>
    <name evidence="1" type="ORF">U9M48_044653</name>
</gene>
<reference evidence="1 2" key="1">
    <citation type="submission" date="2024-02" db="EMBL/GenBank/DDBJ databases">
        <title>High-quality chromosome-scale genome assembly of Pensacola bahiagrass (Paspalum notatum Flugge var. saurae).</title>
        <authorList>
            <person name="Vega J.M."/>
            <person name="Podio M."/>
            <person name="Orjuela J."/>
            <person name="Siena L.A."/>
            <person name="Pessino S.C."/>
            <person name="Combes M.C."/>
            <person name="Mariac C."/>
            <person name="Albertini E."/>
            <person name="Pupilli F."/>
            <person name="Ortiz J.P.A."/>
            <person name="Leblanc O."/>
        </authorList>
    </citation>
    <scope>NUCLEOTIDE SEQUENCE [LARGE SCALE GENOMIC DNA]</scope>
    <source>
        <strain evidence="1">R1</strain>
        <tissue evidence="1">Leaf</tissue>
    </source>
</reference>
<organism evidence="1 2">
    <name type="scientific">Paspalum notatum var. saurae</name>
    <dbReference type="NCBI Taxonomy" id="547442"/>
    <lineage>
        <taxon>Eukaryota</taxon>
        <taxon>Viridiplantae</taxon>
        <taxon>Streptophyta</taxon>
        <taxon>Embryophyta</taxon>
        <taxon>Tracheophyta</taxon>
        <taxon>Spermatophyta</taxon>
        <taxon>Magnoliopsida</taxon>
        <taxon>Liliopsida</taxon>
        <taxon>Poales</taxon>
        <taxon>Poaceae</taxon>
        <taxon>PACMAD clade</taxon>
        <taxon>Panicoideae</taxon>
        <taxon>Andropogonodae</taxon>
        <taxon>Paspaleae</taxon>
        <taxon>Paspalinae</taxon>
        <taxon>Paspalum</taxon>
    </lineage>
</organism>
<name>A0AAQ3V042_PASNO</name>
<dbReference type="EMBL" id="CP144754">
    <property type="protein sequence ID" value="WVZ99332.1"/>
    <property type="molecule type" value="Genomic_DNA"/>
</dbReference>
<evidence type="ECO:0000313" key="1">
    <source>
        <dbReference type="EMBL" id="WVZ99332.1"/>
    </source>
</evidence>
<dbReference type="AlphaFoldDB" id="A0AAQ3V042"/>
<proteinExistence type="predicted"/>
<evidence type="ECO:0000313" key="2">
    <source>
        <dbReference type="Proteomes" id="UP001341281"/>
    </source>
</evidence>
<sequence>MSIYKDNQAFVDGFMLGLAVGPSEMWPPALIDARGYQELGQLATVPIPKQAHTTALLLCG</sequence>
<accession>A0AAQ3V042</accession>